<dbReference type="Proteomes" id="UP000535305">
    <property type="component" value="Unassembled WGS sequence"/>
</dbReference>
<name>A0A7U8B3X7_CAMUP</name>
<dbReference type="EMBL" id="AABVLA010000030">
    <property type="protein sequence ID" value="EAJ1622383.1"/>
    <property type="molecule type" value="Genomic_DNA"/>
</dbReference>
<keyword evidence="2" id="KW-1185">Reference proteome</keyword>
<evidence type="ECO:0000313" key="1">
    <source>
        <dbReference type="EMBL" id="EAJ1622383.1"/>
    </source>
</evidence>
<dbReference type="AlphaFoldDB" id="A0A7U8B3X7"/>
<evidence type="ECO:0000313" key="2">
    <source>
        <dbReference type="Proteomes" id="UP000535305"/>
    </source>
</evidence>
<accession>A0A7U8B3X7</accession>
<organism evidence="1 2">
    <name type="scientific">Campylobacter upsaliensis</name>
    <dbReference type="NCBI Taxonomy" id="28080"/>
    <lineage>
        <taxon>Bacteria</taxon>
        <taxon>Pseudomonadati</taxon>
        <taxon>Campylobacterota</taxon>
        <taxon>Epsilonproteobacteria</taxon>
        <taxon>Campylobacterales</taxon>
        <taxon>Campylobacteraceae</taxon>
        <taxon>Campylobacter</taxon>
    </lineage>
</organism>
<sequence>MTQADLINRFCEHNLTKCEQFLMGYYAKDLKVRFNEAFQTGFLENDFPFYFIEDFFYKKNEKAFENFTKEEKDLLKNFYEKIDANELKFYEKTQTFSKLEITNLELKLHNKIKLNYEKEMQTLHSKYQDFLEAERQCFQQMTKIKRI</sequence>
<gene>
    <name evidence="1" type="ORF">CT510_06975</name>
</gene>
<protein>
    <submittedName>
        <fullName evidence="1">Uncharacterized protein</fullName>
    </submittedName>
</protein>
<proteinExistence type="predicted"/>
<comment type="caution">
    <text evidence="1">The sequence shown here is derived from an EMBL/GenBank/DDBJ whole genome shotgun (WGS) entry which is preliminary data.</text>
</comment>
<reference evidence="1 2" key="1">
    <citation type="submission" date="2018-06" db="EMBL/GenBank/DDBJ databases">
        <authorList>
            <consortium name="PulseNet: The National Subtyping Network for Foodborne Disease Surveillance"/>
            <person name="Tarr C.L."/>
            <person name="Trees E."/>
            <person name="Katz L.S."/>
            <person name="Carleton-Romer H.A."/>
            <person name="Stroika S."/>
            <person name="Kucerova Z."/>
            <person name="Roache K.F."/>
            <person name="Sabol A.L."/>
            <person name="Besser J."/>
            <person name="Gerner-Smidt P."/>
        </authorList>
    </citation>
    <scope>NUCLEOTIDE SEQUENCE [LARGE SCALE GENOMIC DNA]</scope>
    <source>
        <strain evidence="1 2">PNUSAC003104</strain>
    </source>
</reference>